<feature type="transmembrane region" description="Helical" evidence="7">
    <location>
        <begin position="73"/>
        <end position="95"/>
    </location>
</feature>
<organism evidence="10">
    <name type="scientific">hydrothermal vent metagenome</name>
    <dbReference type="NCBI Taxonomy" id="652676"/>
    <lineage>
        <taxon>unclassified sequences</taxon>
        <taxon>metagenomes</taxon>
        <taxon>ecological metagenomes</taxon>
    </lineage>
</organism>
<evidence type="ECO:0000256" key="4">
    <source>
        <dbReference type="ARBA" id="ARBA00022679"/>
    </source>
</evidence>
<dbReference type="CDD" id="cd00082">
    <property type="entry name" value="HisKA"/>
    <property type="match status" value="1"/>
</dbReference>
<feature type="transmembrane region" description="Helical" evidence="7">
    <location>
        <begin position="256"/>
        <end position="288"/>
    </location>
</feature>
<evidence type="ECO:0000256" key="7">
    <source>
        <dbReference type="SAM" id="Phobius"/>
    </source>
</evidence>
<feature type="transmembrane region" description="Helical" evidence="7">
    <location>
        <begin position="428"/>
        <end position="451"/>
    </location>
</feature>
<dbReference type="EC" id="2.7.13.3" evidence="2"/>
<evidence type="ECO:0000256" key="1">
    <source>
        <dbReference type="ARBA" id="ARBA00000085"/>
    </source>
</evidence>
<dbReference type="Pfam" id="PF02518">
    <property type="entry name" value="HATPase_c"/>
    <property type="match status" value="1"/>
</dbReference>
<name>A0A3B0W4F3_9ZZZZ</name>
<feature type="transmembrane region" description="Helical" evidence="7">
    <location>
        <begin position="42"/>
        <end position="67"/>
    </location>
</feature>
<keyword evidence="6" id="KW-0175">Coiled coil</keyword>
<evidence type="ECO:0000259" key="9">
    <source>
        <dbReference type="PROSITE" id="PS50110"/>
    </source>
</evidence>
<feature type="transmembrane region" description="Helical" evidence="7">
    <location>
        <begin position="570"/>
        <end position="591"/>
    </location>
</feature>
<feature type="transmembrane region" description="Helical" evidence="7">
    <location>
        <begin position="308"/>
        <end position="329"/>
    </location>
</feature>
<keyword evidence="7" id="KW-0812">Transmembrane</keyword>
<feature type="domain" description="Histidine kinase" evidence="8">
    <location>
        <begin position="680"/>
        <end position="897"/>
    </location>
</feature>
<dbReference type="SMART" id="SM00387">
    <property type="entry name" value="HATPase_c"/>
    <property type="match status" value="1"/>
</dbReference>
<dbReference type="GO" id="GO:0000155">
    <property type="term" value="F:phosphorelay sensor kinase activity"/>
    <property type="evidence" value="ECO:0007669"/>
    <property type="project" value="InterPro"/>
</dbReference>
<dbReference type="InterPro" id="IPR005467">
    <property type="entry name" value="His_kinase_dom"/>
</dbReference>
<feature type="transmembrane region" description="Helical" evidence="7">
    <location>
        <begin position="107"/>
        <end position="132"/>
    </location>
</feature>
<dbReference type="InterPro" id="IPR011006">
    <property type="entry name" value="CheY-like_superfamily"/>
</dbReference>
<reference evidence="10" key="1">
    <citation type="submission" date="2018-06" db="EMBL/GenBank/DDBJ databases">
        <authorList>
            <person name="Zhirakovskaya E."/>
        </authorList>
    </citation>
    <scope>NUCLEOTIDE SEQUENCE</scope>
</reference>
<dbReference type="InterPro" id="IPR036097">
    <property type="entry name" value="HisK_dim/P_sf"/>
</dbReference>
<dbReference type="Gene3D" id="1.10.287.130">
    <property type="match status" value="1"/>
</dbReference>
<dbReference type="PRINTS" id="PR00344">
    <property type="entry name" value="BCTRLSENSOR"/>
</dbReference>
<dbReference type="GO" id="GO:0009927">
    <property type="term" value="F:histidine phosphotransfer kinase activity"/>
    <property type="evidence" value="ECO:0007669"/>
    <property type="project" value="TreeGrafter"/>
</dbReference>
<dbReference type="PROSITE" id="PS50109">
    <property type="entry name" value="HIS_KIN"/>
    <property type="match status" value="1"/>
</dbReference>
<keyword evidence="7" id="KW-1133">Transmembrane helix</keyword>
<dbReference type="InterPro" id="IPR003661">
    <property type="entry name" value="HisK_dim/P_dom"/>
</dbReference>
<dbReference type="EMBL" id="UOFD01000018">
    <property type="protein sequence ID" value="VAW50798.1"/>
    <property type="molecule type" value="Genomic_DNA"/>
</dbReference>
<feature type="coiled-coil region" evidence="6">
    <location>
        <begin position="643"/>
        <end position="670"/>
    </location>
</feature>
<feature type="transmembrane region" description="Helical" evidence="7">
    <location>
        <begin position="144"/>
        <end position="164"/>
    </location>
</feature>
<keyword evidence="3" id="KW-0597">Phosphoprotein</keyword>
<dbReference type="PANTHER" id="PTHR43047:SF72">
    <property type="entry name" value="OSMOSENSING HISTIDINE PROTEIN KINASE SLN1"/>
    <property type="match status" value="1"/>
</dbReference>
<dbReference type="Pfam" id="PF00512">
    <property type="entry name" value="HisKA"/>
    <property type="match status" value="1"/>
</dbReference>
<dbReference type="PROSITE" id="PS50110">
    <property type="entry name" value="RESPONSE_REGULATORY"/>
    <property type="match status" value="1"/>
</dbReference>
<gene>
    <name evidence="10" type="ORF">MNBD_GAMMA06-416</name>
</gene>
<comment type="catalytic activity">
    <reaction evidence="1">
        <text>ATP + protein L-histidine = ADP + protein N-phospho-L-histidine.</text>
        <dbReference type="EC" id="2.7.13.3"/>
    </reaction>
</comment>
<dbReference type="SUPFAM" id="SSF52172">
    <property type="entry name" value="CheY-like"/>
    <property type="match status" value="1"/>
</dbReference>
<keyword evidence="5 10" id="KW-0418">Kinase</keyword>
<dbReference type="SMART" id="SM00448">
    <property type="entry name" value="REC"/>
    <property type="match status" value="1"/>
</dbReference>
<evidence type="ECO:0000256" key="3">
    <source>
        <dbReference type="ARBA" id="ARBA00022553"/>
    </source>
</evidence>
<dbReference type="AlphaFoldDB" id="A0A3B0W4F3"/>
<evidence type="ECO:0000256" key="5">
    <source>
        <dbReference type="ARBA" id="ARBA00022777"/>
    </source>
</evidence>
<keyword evidence="7" id="KW-0472">Membrane</keyword>
<evidence type="ECO:0000259" key="8">
    <source>
        <dbReference type="PROSITE" id="PS50109"/>
    </source>
</evidence>
<feature type="transmembrane region" description="Helical" evidence="7">
    <location>
        <begin position="361"/>
        <end position="380"/>
    </location>
</feature>
<feature type="domain" description="Response regulatory" evidence="9">
    <location>
        <begin position="920"/>
        <end position="1034"/>
    </location>
</feature>
<feature type="transmembrane region" description="Helical" evidence="7">
    <location>
        <begin position="176"/>
        <end position="196"/>
    </location>
</feature>
<dbReference type="Pfam" id="PF00072">
    <property type="entry name" value="Response_reg"/>
    <property type="match status" value="1"/>
</dbReference>
<dbReference type="Gene3D" id="1.10.4160.10">
    <property type="entry name" value="Hydantoin permease"/>
    <property type="match status" value="1"/>
</dbReference>
<dbReference type="InterPro" id="IPR003594">
    <property type="entry name" value="HATPase_dom"/>
</dbReference>
<feature type="transmembrane region" description="Helical" evidence="7">
    <location>
        <begin position="457"/>
        <end position="477"/>
    </location>
</feature>
<dbReference type="CDD" id="cd16922">
    <property type="entry name" value="HATPase_EvgS-ArcB-TorS-like"/>
    <property type="match status" value="1"/>
</dbReference>
<feature type="transmembrane region" description="Helical" evidence="7">
    <location>
        <begin position="216"/>
        <end position="235"/>
    </location>
</feature>
<dbReference type="Gene3D" id="3.40.50.2300">
    <property type="match status" value="1"/>
</dbReference>
<dbReference type="GO" id="GO:0005886">
    <property type="term" value="C:plasma membrane"/>
    <property type="evidence" value="ECO:0007669"/>
    <property type="project" value="TreeGrafter"/>
</dbReference>
<dbReference type="SUPFAM" id="SSF55874">
    <property type="entry name" value="ATPase domain of HSP90 chaperone/DNA topoisomerase II/histidine kinase"/>
    <property type="match status" value="1"/>
</dbReference>
<dbReference type="InterPro" id="IPR001789">
    <property type="entry name" value="Sig_transdc_resp-reg_receiver"/>
</dbReference>
<keyword evidence="4" id="KW-0808">Transferase</keyword>
<proteinExistence type="predicted"/>
<dbReference type="InterPro" id="IPR004358">
    <property type="entry name" value="Sig_transdc_His_kin-like_C"/>
</dbReference>
<dbReference type="InterPro" id="IPR036890">
    <property type="entry name" value="HATPase_C_sf"/>
</dbReference>
<dbReference type="SMART" id="SM00388">
    <property type="entry name" value="HisKA"/>
    <property type="match status" value="1"/>
</dbReference>
<feature type="transmembrane region" description="Helical" evidence="7">
    <location>
        <begin position="386"/>
        <end position="407"/>
    </location>
</feature>
<evidence type="ECO:0000256" key="6">
    <source>
        <dbReference type="SAM" id="Coils"/>
    </source>
</evidence>
<protein>
    <recommendedName>
        <fullName evidence="2">histidine kinase</fullName>
        <ecNumber evidence="2">2.7.13.3</ecNumber>
    </recommendedName>
</protein>
<dbReference type="FunFam" id="3.30.565.10:FF:000010">
    <property type="entry name" value="Sensor histidine kinase RcsC"/>
    <property type="match status" value="1"/>
</dbReference>
<evidence type="ECO:0000313" key="10">
    <source>
        <dbReference type="EMBL" id="VAW50798.1"/>
    </source>
</evidence>
<accession>A0A3B0W4F3</accession>
<dbReference type="Gene3D" id="3.30.565.10">
    <property type="entry name" value="Histidine kinase-like ATPase, C-terminal domain"/>
    <property type="match status" value="1"/>
</dbReference>
<feature type="transmembrane region" description="Helical" evidence="7">
    <location>
        <begin position="603"/>
        <end position="627"/>
    </location>
</feature>
<dbReference type="CDD" id="cd00156">
    <property type="entry name" value="REC"/>
    <property type="match status" value="1"/>
</dbReference>
<dbReference type="SUPFAM" id="SSF47384">
    <property type="entry name" value="Homodimeric domain of signal transducing histidine kinase"/>
    <property type="match status" value="1"/>
</dbReference>
<sequence length="1126" mass="124927">MNIKTDALLIRREYNQWVANETLEDYSLRYTAKKARRWSTGWVANTALGIIAFLALEAIGGTITLNYGFTNAMWAILVVGAIIFLSGLPLSYYAARDGVDIDLLTRGAGFGYIGSTVSSLIYASFTFIFFALEAAIMSMALHMMTGISLSFAYIISTIVVIPLATHGISRISRFQAWTQPIWVILQISPLIFIALHESSIFEQWTAFTGTETMGESGFNLLHFGAAAAIIFPLIAQNGEQADFLRFLPIQTKDNKIQWWLAVIGAGPGWVIFGIIKLFIGSFLTVLVLNLAVLPESLATDPAHMYAVAFTYIISNADIALWVAGIFVVISQLKINVTNAYAGSIAWGNFFSRLTHSHPGRVVWLVFNVSIALMLMELGLYQAFESILIIYASLVVAWVGSVVADLVINKPLGLSPQHIEFRRSHLYDINPVGVLSMFIASCAGIAANIGVFGELAKALAAFISLSIPFITVPLIAWLTQGRYYLCRSEEDAVTETEQMKCLVCENDFDKEDISQCPSYEGAICSLCCALDSRCGNLCRPEAHLSAQTFSAFGRFLPPSINSLVHSVTGHFLGIFIATTTIIAGLLSVVFYAQQNEKITDLSLISITLWQVFFLLMLVTGVLIWLYVLAQKSARFALSESQLQANLLLQEVNAHEKTAIELEKARDAANAANLAKSRYLSGVSHELRTPLNTIFGYAQIMEADNSASKKCQKISTVIRRSSEHLSDVIEGLLEISKIEARKLELQKDAVDLKSLIQQLDDMFRPLAKAKGIEFEIHFQTNVPHFVTTDEKRLRQILLNLLSNAIKFTPSGKVTFDISYRNQVARMFVTDTGIGISEEDQSRIFFPFERVRDSKTQLISGTGLGLSISNLLTKIMGGNLELKSQPDRGSEFCLSIFLPTVNEATVSTQDHSNILGYTGTPQHIMVVDDEYNHRNLIDAFLSPLGFIVHQAQSAKHALDIFSKQNINLFLLDLNMPEMNGQQLIIELRKLNFNGPIIILSANSYEETLLNQEAIDFQAFISKPIHIGKLLKQIQHCLNTQWEKTEQTLDSTLDSNASEDVSQLDIDALTSLRDFAKMGYLKGVIEYIESLEFQNQQSSIVKNLRQMVDKCDLEGIIHATNNLIEKGSTN</sequence>
<evidence type="ECO:0000256" key="2">
    <source>
        <dbReference type="ARBA" id="ARBA00012438"/>
    </source>
</evidence>
<dbReference type="PANTHER" id="PTHR43047">
    <property type="entry name" value="TWO-COMPONENT HISTIDINE PROTEIN KINASE"/>
    <property type="match status" value="1"/>
</dbReference>